<dbReference type="Gene3D" id="1.10.287.130">
    <property type="match status" value="1"/>
</dbReference>
<evidence type="ECO:0000256" key="12">
    <source>
        <dbReference type="ARBA" id="ARBA00023012"/>
    </source>
</evidence>
<evidence type="ECO:0000256" key="10">
    <source>
        <dbReference type="ARBA" id="ARBA00022840"/>
    </source>
</evidence>
<dbReference type="GO" id="GO:0005886">
    <property type="term" value="C:plasma membrane"/>
    <property type="evidence" value="ECO:0007669"/>
    <property type="project" value="UniProtKB-SubCell"/>
</dbReference>
<organism evidence="18 19">
    <name type="scientific">Brevibacillus fluminis</name>
    <dbReference type="NCBI Taxonomy" id="511487"/>
    <lineage>
        <taxon>Bacteria</taxon>
        <taxon>Bacillati</taxon>
        <taxon>Bacillota</taxon>
        <taxon>Bacilli</taxon>
        <taxon>Bacillales</taxon>
        <taxon>Paenibacillaceae</taxon>
        <taxon>Brevibacillus</taxon>
    </lineage>
</organism>
<keyword evidence="13 15" id="KW-0472">Membrane</keyword>
<gene>
    <name evidence="18" type="ORF">EDM56_00925</name>
</gene>
<comment type="catalytic activity">
    <reaction evidence="1">
        <text>ATP + protein L-histidine = ADP + protein N-phospho-L-histidine.</text>
        <dbReference type="EC" id="2.7.13.3"/>
    </reaction>
</comment>
<evidence type="ECO:0000256" key="1">
    <source>
        <dbReference type="ARBA" id="ARBA00000085"/>
    </source>
</evidence>
<dbReference type="SUPFAM" id="SSF158472">
    <property type="entry name" value="HAMP domain-like"/>
    <property type="match status" value="1"/>
</dbReference>
<dbReference type="InterPro" id="IPR003661">
    <property type="entry name" value="HisK_dim/P_dom"/>
</dbReference>
<feature type="transmembrane region" description="Helical" evidence="15">
    <location>
        <begin position="150"/>
        <end position="172"/>
    </location>
</feature>
<dbReference type="PROSITE" id="PS50885">
    <property type="entry name" value="HAMP"/>
    <property type="match status" value="1"/>
</dbReference>
<dbReference type="AlphaFoldDB" id="A0A3M8DXM4"/>
<evidence type="ECO:0000256" key="8">
    <source>
        <dbReference type="ARBA" id="ARBA00022741"/>
    </source>
</evidence>
<dbReference type="FunFam" id="3.30.565.10:FF:000006">
    <property type="entry name" value="Sensor histidine kinase WalK"/>
    <property type="match status" value="1"/>
</dbReference>
<keyword evidence="12" id="KW-0902">Two-component regulatory system</keyword>
<dbReference type="Pfam" id="PF00672">
    <property type="entry name" value="HAMP"/>
    <property type="match status" value="1"/>
</dbReference>
<feature type="domain" description="HAMP" evidence="17">
    <location>
        <begin position="169"/>
        <end position="221"/>
    </location>
</feature>
<keyword evidence="14" id="KW-0175">Coiled coil</keyword>
<dbReference type="InterPro" id="IPR005467">
    <property type="entry name" value="His_kinase_dom"/>
</dbReference>
<evidence type="ECO:0000259" key="17">
    <source>
        <dbReference type="PROSITE" id="PS50885"/>
    </source>
</evidence>
<evidence type="ECO:0000259" key="16">
    <source>
        <dbReference type="PROSITE" id="PS50109"/>
    </source>
</evidence>
<keyword evidence="7 15" id="KW-0812">Transmembrane</keyword>
<dbReference type="GO" id="GO:0005524">
    <property type="term" value="F:ATP binding"/>
    <property type="evidence" value="ECO:0007669"/>
    <property type="project" value="UniProtKB-KW"/>
</dbReference>
<dbReference type="Pfam" id="PF02518">
    <property type="entry name" value="HATPase_c"/>
    <property type="match status" value="1"/>
</dbReference>
<evidence type="ECO:0000256" key="13">
    <source>
        <dbReference type="ARBA" id="ARBA00023136"/>
    </source>
</evidence>
<evidence type="ECO:0000256" key="5">
    <source>
        <dbReference type="ARBA" id="ARBA00022553"/>
    </source>
</evidence>
<keyword evidence="19" id="KW-1185">Reference proteome</keyword>
<dbReference type="InterPro" id="IPR050398">
    <property type="entry name" value="HssS/ArlS-like"/>
</dbReference>
<dbReference type="SUPFAM" id="SSF55874">
    <property type="entry name" value="ATPase domain of HSP90 chaperone/DNA topoisomerase II/histidine kinase"/>
    <property type="match status" value="1"/>
</dbReference>
<dbReference type="SMART" id="SM00387">
    <property type="entry name" value="HATPase_c"/>
    <property type="match status" value="1"/>
</dbReference>
<keyword evidence="6" id="KW-0808">Transferase</keyword>
<evidence type="ECO:0000313" key="18">
    <source>
        <dbReference type="EMBL" id="RNB92295.1"/>
    </source>
</evidence>
<evidence type="ECO:0000256" key="3">
    <source>
        <dbReference type="ARBA" id="ARBA00012438"/>
    </source>
</evidence>
<dbReference type="Pfam" id="PF00512">
    <property type="entry name" value="HisKA"/>
    <property type="match status" value="1"/>
</dbReference>
<dbReference type="InterPro" id="IPR003594">
    <property type="entry name" value="HATPase_dom"/>
</dbReference>
<evidence type="ECO:0000256" key="2">
    <source>
        <dbReference type="ARBA" id="ARBA00004651"/>
    </source>
</evidence>
<feature type="coiled-coil region" evidence="14">
    <location>
        <begin position="256"/>
        <end position="286"/>
    </location>
</feature>
<dbReference type="PRINTS" id="PR00344">
    <property type="entry name" value="BCTRLSENSOR"/>
</dbReference>
<reference evidence="18 19" key="1">
    <citation type="submission" date="2018-10" db="EMBL/GenBank/DDBJ databases">
        <title>Phylogenomics of Brevibacillus.</title>
        <authorList>
            <person name="Dunlap C."/>
        </authorList>
    </citation>
    <scope>NUCLEOTIDE SEQUENCE [LARGE SCALE GENOMIC DNA]</scope>
    <source>
        <strain evidence="18 19">JCM 15716</strain>
    </source>
</reference>
<dbReference type="CDD" id="cd06225">
    <property type="entry name" value="HAMP"/>
    <property type="match status" value="1"/>
</dbReference>
<accession>A0A3M8DXM4</accession>
<dbReference type="SUPFAM" id="SSF47384">
    <property type="entry name" value="Homodimeric domain of signal transducing histidine kinase"/>
    <property type="match status" value="1"/>
</dbReference>
<keyword evidence="9 18" id="KW-0418">Kinase</keyword>
<proteinExistence type="predicted"/>
<dbReference type="OrthoDB" id="335833at2"/>
<dbReference type="InterPro" id="IPR004358">
    <property type="entry name" value="Sig_transdc_His_kin-like_C"/>
</dbReference>
<evidence type="ECO:0000256" key="7">
    <source>
        <dbReference type="ARBA" id="ARBA00022692"/>
    </source>
</evidence>
<dbReference type="Gene3D" id="3.30.565.10">
    <property type="entry name" value="Histidine kinase-like ATPase, C-terminal domain"/>
    <property type="match status" value="1"/>
</dbReference>
<dbReference type="PANTHER" id="PTHR45528:SF1">
    <property type="entry name" value="SENSOR HISTIDINE KINASE CPXA"/>
    <property type="match status" value="1"/>
</dbReference>
<evidence type="ECO:0000256" key="11">
    <source>
        <dbReference type="ARBA" id="ARBA00022989"/>
    </source>
</evidence>
<evidence type="ECO:0000313" key="19">
    <source>
        <dbReference type="Proteomes" id="UP000271031"/>
    </source>
</evidence>
<dbReference type="PANTHER" id="PTHR45528">
    <property type="entry name" value="SENSOR HISTIDINE KINASE CPXA"/>
    <property type="match status" value="1"/>
</dbReference>
<dbReference type="CDD" id="cd00082">
    <property type="entry name" value="HisKA"/>
    <property type="match status" value="1"/>
</dbReference>
<keyword evidence="10" id="KW-0067">ATP-binding</keyword>
<evidence type="ECO:0000256" key="15">
    <source>
        <dbReference type="SAM" id="Phobius"/>
    </source>
</evidence>
<keyword evidence="5" id="KW-0597">Phosphoprotein</keyword>
<keyword evidence="8" id="KW-0547">Nucleotide-binding</keyword>
<dbReference type="SMART" id="SM00388">
    <property type="entry name" value="HisKA"/>
    <property type="match status" value="1"/>
</dbReference>
<comment type="subcellular location">
    <subcellularLocation>
        <location evidence="2">Cell membrane</location>
        <topology evidence="2">Multi-pass membrane protein</topology>
    </subcellularLocation>
</comment>
<keyword evidence="4" id="KW-1003">Cell membrane</keyword>
<dbReference type="Gene3D" id="6.10.340.10">
    <property type="match status" value="1"/>
</dbReference>
<dbReference type="InterPro" id="IPR036890">
    <property type="entry name" value="HATPase_C_sf"/>
</dbReference>
<sequence>MTIGKRLFLSFLAVIALNLLSYKFIFENIIVEQIKTDRHEQFKQEMDAAAKVRLNQLLRSYHFKDPVESREISEQLPDDMMYVITIEDGRGNTMYTKESEAYRLKKDSSKKVVSEYHFEHDSTSLGTTIIRFYTDDSDILATKGVTMVVIYIYGSVIIVGLLLIFMLVRWILRPVNELSVLTQDIKAGKREVSFSYKANDEFAALLHSFADMVEQLRISEDRQQELIAAIAHDFRTPLTTIKGYASYIASGRITDIERIRRQMGKIEQKVGDLDELLDELQDYSRLSNELPLTTNRFRLHHFMRQISEEYKTKVRDAGLHFHSKIRVSPELHIEADEFKLRRVLQNLLNNAIYYNKPDGSILLTCDQRDGQVVISVIDKGEGIAEDELPKIFTKFYRAEKSRNRNNGGTGLGLTICQSIIERHQGQITVTSELGRGSCFTVSIPIHQ</sequence>
<protein>
    <recommendedName>
        <fullName evidence="3">histidine kinase</fullName>
        <ecNumber evidence="3">2.7.13.3</ecNumber>
    </recommendedName>
</protein>
<comment type="caution">
    <text evidence="18">The sequence shown here is derived from an EMBL/GenBank/DDBJ whole genome shotgun (WGS) entry which is preliminary data.</text>
</comment>
<dbReference type="InterPro" id="IPR036097">
    <property type="entry name" value="HisK_dim/P_sf"/>
</dbReference>
<dbReference type="InterPro" id="IPR003660">
    <property type="entry name" value="HAMP_dom"/>
</dbReference>
<evidence type="ECO:0000256" key="6">
    <source>
        <dbReference type="ARBA" id="ARBA00022679"/>
    </source>
</evidence>
<dbReference type="SMART" id="SM00304">
    <property type="entry name" value="HAMP"/>
    <property type="match status" value="1"/>
</dbReference>
<evidence type="ECO:0000256" key="9">
    <source>
        <dbReference type="ARBA" id="ARBA00022777"/>
    </source>
</evidence>
<evidence type="ECO:0000256" key="4">
    <source>
        <dbReference type="ARBA" id="ARBA00022475"/>
    </source>
</evidence>
<feature type="domain" description="Histidine kinase" evidence="16">
    <location>
        <begin position="229"/>
        <end position="447"/>
    </location>
</feature>
<dbReference type="PROSITE" id="PS50109">
    <property type="entry name" value="HIS_KIN"/>
    <property type="match status" value="1"/>
</dbReference>
<dbReference type="Proteomes" id="UP000271031">
    <property type="component" value="Unassembled WGS sequence"/>
</dbReference>
<name>A0A3M8DXM4_9BACL</name>
<evidence type="ECO:0000256" key="14">
    <source>
        <dbReference type="SAM" id="Coils"/>
    </source>
</evidence>
<dbReference type="RefSeq" id="WP_122916001.1">
    <property type="nucleotide sequence ID" value="NZ_RHHQ01000003.1"/>
</dbReference>
<dbReference type="EMBL" id="RHHQ01000003">
    <property type="protein sequence ID" value="RNB92295.1"/>
    <property type="molecule type" value="Genomic_DNA"/>
</dbReference>
<dbReference type="EC" id="2.7.13.3" evidence="3"/>
<keyword evidence="11 15" id="KW-1133">Transmembrane helix</keyword>
<dbReference type="GO" id="GO:0000155">
    <property type="term" value="F:phosphorelay sensor kinase activity"/>
    <property type="evidence" value="ECO:0007669"/>
    <property type="project" value="InterPro"/>
</dbReference>